<keyword evidence="8" id="KW-0131">Cell cycle</keyword>
<evidence type="ECO:0000259" key="11">
    <source>
        <dbReference type="Pfam" id="PF01618"/>
    </source>
</evidence>
<evidence type="ECO:0000256" key="3">
    <source>
        <dbReference type="ARBA" id="ARBA00022519"/>
    </source>
</evidence>
<dbReference type="EMBL" id="AP029170">
    <property type="protein sequence ID" value="BFD46009.1"/>
    <property type="molecule type" value="Genomic_DNA"/>
</dbReference>
<dbReference type="AlphaFoldDB" id="A0AAT9G852"/>
<feature type="transmembrane region" description="Helical" evidence="10">
    <location>
        <begin position="30"/>
        <end position="51"/>
    </location>
</feature>
<sequence>MSTHNNINDVVEITAQSGASIFSMISSTDIIGKSVMVILVIASIWAWTIIIDKIVHLVQIRKKIATFEATFWSGAVLDQLYETIKRTMNNPLAAVFVAAMNECKRQNPNNLTDALKISHKERIIQSMYLIRNREIERLEQNLGFLATVASSTPFIGLFGTVWGIMHSFQSIAASKNTSLAIVAPGIAEALLATAIGLFAAIPAVIFYNYLSSQIIKINNKIDDFINELNSILSRAIDEGKM</sequence>
<feature type="domain" description="MotA/TolQ/ExbB proton channel" evidence="11">
    <location>
        <begin position="91"/>
        <end position="221"/>
    </location>
</feature>
<evidence type="ECO:0000256" key="8">
    <source>
        <dbReference type="ARBA" id="ARBA00023306"/>
    </source>
</evidence>
<dbReference type="GO" id="GO:0005886">
    <property type="term" value="C:plasma membrane"/>
    <property type="evidence" value="ECO:0007669"/>
    <property type="project" value="UniProtKB-SubCell"/>
</dbReference>
<keyword evidence="5 10" id="KW-0812">Transmembrane</keyword>
<comment type="subcellular location">
    <subcellularLocation>
        <location evidence="1">Cell membrane</location>
        <topology evidence="1">Multi-pass membrane protein</topology>
    </subcellularLocation>
    <subcellularLocation>
        <location evidence="9">Membrane</location>
        <topology evidence="9">Multi-pass membrane protein</topology>
    </subcellularLocation>
</comment>
<evidence type="ECO:0000256" key="5">
    <source>
        <dbReference type="ARBA" id="ARBA00022692"/>
    </source>
</evidence>
<evidence type="ECO:0000256" key="2">
    <source>
        <dbReference type="ARBA" id="ARBA00022475"/>
    </source>
</evidence>
<feature type="transmembrane region" description="Helical" evidence="10">
    <location>
        <begin position="142"/>
        <end position="165"/>
    </location>
</feature>
<evidence type="ECO:0000256" key="10">
    <source>
        <dbReference type="SAM" id="Phobius"/>
    </source>
</evidence>
<reference evidence="12" key="1">
    <citation type="submission" date="2024-01" db="EMBL/GenBank/DDBJ databases">
        <title>Sequencing the genomes of a sandfly, Sergentomyia squamirostris, and its two endosymbionts.</title>
        <authorList>
            <person name="Itokawa K."/>
            <person name="Sanjoba C."/>
        </authorList>
    </citation>
    <scope>NUCLEOTIDE SEQUENCE</scope>
    <source>
        <strain evidence="12">RiSSQ</strain>
    </source>
</reference>
<dbReference type="GO" id="GO:0051301">
    <property type="term" value="P:cell division"/>
    <property type="evidence" value="ECO:0007669"/>
    <property type="project" value="UniProtKB-KW"/>
</dbReference>
<evidence type="ECO:0000256" key="6">
    <source>
        <dbReference type="ARBA" id="ARBA00022989"/>
    </source>
</evidence>
<evidence type="ECO:0000256" key="4">
    <source>
        <dbReference type="ARBA" id="ARBA00022618"/>
    </source>
</evidence>
<protein>
    <submittedName>
        <fullName evidence="12">Protein TolQ</fullName>
    </submittedName>
</protein>
<dbReference type="PANTHER" id="PTHR30625:SF3">
    <property type="entry name" value="TOL-PAL SYSTEM PROTEIN TOLQ"/>
    <property type="match status" value="1"/>
</dbReference>
<keyword evidence="9" id="KW-0813">Transport</keyword>
<dbReference type="PANTHER" id="PTHR30625">
    <property type="entry name" value="PROTEIN TOLQ"/>
    <property type="match status" value="1"/>
</dbReference>
<accession>A0AAT9G852</accession>
<comment type="similarity">
    <text evidence="9">Belongs to the exbB/tolQ family.</text>
</comment>
<dbReference type="InterPro" id="IPR050790">
    <property type="entry name" value="ExbB/TolQ_transport"/>
</dbReference>
<feature type="transmembrane region" description="Helical" evidence="10">
    <location>
        <begin position="185"/>
        <end position="210"/>
    </location>
</feature>
<keyword evidence="7 10" id="KW-0472">Membrane</keyword>
<dbReference type="GO" id="GO:0043213">
    <property type="term" value="P:bacteriocin transport"/>
    <property type="evidence" value="ECO:0007669"/>
    <property type="project" value="InterPro"/>
</dbReference>
<keyword evidence="2" id="KW-1003">Cell membrane</keyword>
<evidence type="ECO:0000256" key="9">
    <source>
        <dbReference type="RuleBase" id="RU004057"/>
    </source>
</evidence>
<keyword evidence="9" id="KW-0653">Protein transport</keyword>
<keyword evidence="3" id="KW-0997">Cell inner membrane</keyword>
<dbReference type="InterPro" id="IPR002898">
    <property type="entry name" value="MotA_ExbB_proton_chnl"/>
</dbReference>
<keyword evidence="6 10" id="KW-1133">Transmembrane helix</keyword>
<evidence type="ECO:0000256" key="7">
    <source>
        <dbReference type="ARBA" id="ARBA00023136"/>
    </source>
</evidence>
<evidence type="ECO:0000313" key="12">
    <source>
        <dbReference type="EMBL" id="BFD46009.1"/>
    </source>
</evidence>
<organism evidence="12">
    <name type="scientific">Candidatus Tisiphia endosymbiont of Sergentomyia squamirostris</name>
    <dbReference type="NCBI Taxonomy" id="3113639"/>
    <lineage>
        <taxon>Bacteria</taxon>
        <taxon>Pseudomonadati</taxon>
        <taxon>Pseudomonadota</taxon>
        <taxon>Alphaproteobacteria</taxon>
        <taxon>Rickettsiales</taxon>
        <taxon>Rickettsiaceae</taxon>
        <taxon>Rickettsieae</taxon>
        <taxon>Candidatus Tisiphia</taxon>
    </lineage>
</organism>
<dbReference type="InterPro" id="IPR014163">
    <property type="entry name" value="Tol-Pal_TolQ"/>
</dbReference>
<dbReference type="NCBIfam" id="TIGR02796">
    <property type="entry name" value="tolQ"/>
    <property type="match status" value="1"/>
</dbReference>
<name>A0AAT9G852_9RICK</name>
<evidence type="ECO:0000256" key="1">
    <source>
        <dbReference type="ARBA" id="ARBA00004651"/>
    </source>
</evidence>
<proteinExistence type="inferred from homology"/>
<gene>
    <name evidence="12" type="primary">tolQ</name>
    <name evidence="12" type="ORF">DMENIID0002_06550</name>
</gene>
<dbReference type="Pfam" id="PF01618">
    <property type="entry name" value="MotA_ExbB"/>
    <property type="match status" value="1"/>
</dbReference>
<dbReference type="GO" id="GO:0017038">
    <property type="term" value="P:protein import"/>
    <property type="evidence" value="ECO:0007669"/>
    <property type="project" value="TreeGrafter"/>
</dbReference>
<keyword evidence="4" id="KW-0132">Cell division</keyword>